<feature type="region of interest" description="Disordered" evidence="1">
    <location>
        <begin position="92"/>
        <end position="115"/>
    </location>
</feature>
<feature type="region of interest" description="Disordered" evidence="1">
    <location>
        <begin position="1"/>
        <end position="48"/>
    </location>
</feature>
<gene>
    <name evidence="2" type="ORF">MCYG_07944</name>
</gene>
<dbReference type="OMA" id="SHRQFRG"/>
<feature type="compositionally biased region" description="Basic residues" evidence="1">
    <location>
        <begin position="1"/>
        <end position="20"/>
    </location>
</feature>
<keyword evidence="3" id="KW-1185">Reference proteome</keyword>
<reference evidence="3" key="1">
    <citation type="journal article" date="2012" name="MBio">
        <title>Comparative genome analysis of Trichophyton rubrum and related dermatophytes reveals candidate genes involved in infection.</title>
        <authorList>
            <person name="Martinez D.A."/>
            <person name="Oliver B.G."/>
            <person name="Graeser Y."/>
            <person name="Goldberg J.M."/>
            <person name="Li W."/>
            <person name="Martinez-Rossi N.M."/>
            <person name="Monod M."/>
            <person name="Shelest E."/>
            <person name="Barton R.C."/>
            <person name="Birch E."/>
            <person name="Brakhage A.A."/>
            <person name="Chen Z."/>
            <person name="Gurr S.J."/>
            <person name="Heiman D."/>
            <person name="Heitman J."/>
            <person name="Kosti I."/>
            <person name="Rossi A."/>
            <person name="Saif S."/>
            <person name="Samalova M."/>
            <person name="Saunders C.W."/>
            <person name="Shea T."/>
            <person name="Summerbell R.C."/>
            <person name="Xu J."/>
            <person name="Young S."/>
            <person name="Zeng Q."/>
            <person name="Birren B.W."/>
            <person name="Cuomo C.A."/>
            <person name="White T.C."/>
        </authorList>
    </citation>
    <scope>NUCLEOTIDE SEQUENCE [LARGE SCALE GENOMIC DNA]</scope>
    <source>
        <strain evidence="3">ATCC MYA-4605 / CBS 113480</strain>
    </source>
</reference>
<dbReference type="PANTHER" id="PTHR39615:SF1">
    <property type="entry name" value="YALI0E17897P"/>
    <property type="match status" value="1"/>
</dbReference>
<feature type="compositionally biased region" description="Low complexity" evidence="1">
    <location>
        <begin position="23"/>
        <end position="48"/>
    </location>
</feature>
<dbReference type="HOGENOM" id="CLU_092850_0_0_1"/>
<dbReference type="PANTHER" id="PTHR39615">
    <property type="entry name" value="YALI0E17897P"/>
    <property type="match status" value="1"/>
</dbReference>
<dbReference type="EMBL" id="DS995707">
    <property type="protein sequence ID" value="EEQ35125.1"/>
    <property type="molecule type" value="Genomic_DNA"/>
</dbReference>
<dbReference type="InterPro" id="IPR027915">
    <property type="entry name" value="DUF4452"/>
</dbReference>
<dbReference type="AlphaFoldDB" id="C5FXT5"/>
<sequence length="170" mass="18504">MSHHHQHQHQHQHHHRRRQRLNAAASSTTSLATPSTAAPPASVSSGSPPAITAFRARFEAGRSFDLDDDLEFCPNLLTEDDLQSIHSLAASDRSSLGSASPDSSPLQHQVHPLQQQQQQLNSLGHSINGMAMSGLMGKIHQPAAVRTRNAIPIVNPSTGMRVSSPTRRDW</sequence>
<proteinExistence type="predicted"/>
<protein>
    <submittedName>
        <fullName evidence="2">Uncharacterized protein</fullName>
    </submittedName>
</protein>
<evidence type="ECO:0000313" key="2">
    <source>
        <dbReference type="EMBL" id="EEQ35125.1"/>
    </source>
</evidence>
<dbReference type="GeneID" id="9230876"/>
<dbReference type="Pfam" id="PF14618">
    <property type="entry name" value="DUF4452"/>
    <property type="match status" value="1"/>
</dbReference>
<dbReference type="VEuPathDB" id="FungiDB:MCYG_07944"/>
<dbReference type="OrthoDB" id="5408025at2759"/>
<evidence type="ECO:0000313" key="3">
    <source>
        <dbReference type="Proteomes" id="UP000002035"/>
    </source>
</evidence>
<name>C5FXT5_ARTOC</name>
<evidence type="ECO:0000256" key="1">
    <source>
        <dbReference type="SAM" id="MobiDB-lite"/>
    </source>
</evidence>
<dbReference type="RefSeq" id="XP_002844161.1">
    <property type="nucleotide sequence ID" value="XM_002844115.1"/>
</dbReference>
<dbReference type="Proteomes" id="UP000002035">
    <property type="component" value="Unassembled WGS sequence"/>
</dbReference>
<dbReference type="eggNOG" id="ENOG502S8I0">
    <property type="taxonomic scope" value="Eukaryota"/>
</dbReference>
<organism evidence="2 3">
    <name type="scientific">Arthroderma otae (strain ATCC MYA-4605 / CBS 113480)</name>
    <name type="common">Microsporum canis</name>
    <dbReference type="NCBI Taxonomy" id="554155"/>
    <lineage>
        <taxon>Eukaryota</taxon>
        <taxon>Fungi</taxon>
        <taxon>Dikarya</taxon>
        <taxon>Ascomycota</taxon>
        <taxon>Pezizomycotina</taxon>
        <taxon>Eurotiomycetes</taxon>
        <taxon>Eurotiomycetidae</taxon>
        <taxon>Onygenales</taxon>
        <taxon>Arthrodermataceae</taxon>
        <taxon>Microsporum</taxon>
    </lineage>
</organism>
<accession>C5FXT5</accession>